<dbReference type="Proteomes" id="UP000051054">
    <property type="component" value="Unassembled WGS sequence"/>
</dbReference>
<dbReference type="Pfam" id="PF00144">
    <property type="entry name" value="Beta-lactamase"/>
    <property type="match status" value="1"/>
</dbReference>
<dbReference type="InterPro" id="IPR001466">
    <property type="entry name" value="Beta-lactam-related"/>
</dbReference>
<accession>A0A0R1WM42</accession>
<evidence type="ECO:0000313" key="3">
    <source>
        <dbReference type="EMBL" id="KRM18831.1"/>
    </source>
</evidence>
<evidence type="ECO:0000256" key="1">
    <source>
        <dbReference type="ARBA" id="ARBA00022801"/>
    </source>
</evidence>
<evidence type="ECO:0000259" key="2">
    <source>
        <dbReference type="Pfam" id="PF00144"/>
    </source>
</evidence>
<dbReference type="EMBL" id="AZGD01000090">
    <property type="protein sequence ID" value="KRM18831.1"/>
    <property type="molecule type" value="Genomic_DNA"/>
</dbReference>
<dbReference type="PANTHER" id="PTHR43283:SF11">
    <property type="entry name" value="BETA-LACTAMASE-RELATED DOMAIN-CONTAINING PROTEIN"/>
    <property type="match status" value="1"/>
</dbReference>
<gene>
    <name evidence="3" type="ORF">FC40_GL000616</name>
</gene>
<dbReference type="STRING" id="1423755.FC40_GL000616"/>
<feature type="domain" description="Beta-lactamase-related" evidence="2">
    <location>
        <begin position="11"/>
        <end position="315"/>
    </location>
</feature>
<dbReference type="eggNOG" id="COG1680">
    <property type="taxonomic scope" value="Bacteria"/>
</dbReference>
<sequence>MFKEVMEKIEQLYLDGVVPGVSYAIITDGKVTEKTIGYSQLYPTKEKLIPGMLYDMASLTKVVGTTTIILKLIQMKKISLDDAITKYIPDFSDERVTIRHLLTHTSAISGYIENRNQLSAGELLVKLHQLKVQDWFGKKVVYTDTGLIFLGEIIESIYNDSVQNVIKKEVLDPLGLKNSTFSPNPKETVPTELQEDGMPLRGIVHDPKAQILKEHCGSAGLFMNLGDLVRFSELMLGNISEEKVILQNTIKSLNKDFAPEADLKRSLGWDLKTSKNKHLCIYHTGFTGTFILIDRFCGNAMVVLTNRIHPTSDNKEFLERRDEIVRLFLEHN</sequence>
<dbReference type="AlphaFoldDB" id="A0A0R1WM42"/>
<dbReference type="PATRIC" id="fig|1423755.3.peg.670"/>
<evidence type="ECO:0000313" key="4">
    <source>
        <dbReference type="Proteomes" id="UP000051054"/>
    </source>
</evidence>
<dbReference type="RefSeq" id="WP_025021803.1">
    <property type="nucleotide sequence ID" value="NZ_AZGD01000090.1"/>
</dbReference>
<dbReference type="GO" id="GO:0016787">
    <property type="term" value="F:hydrolase activity"/>
    <property type="evidence" value="ECO:0007669"/>
    <property type="project" value="UniProtKB-KW"/>
</dbReference>
<dbReference type="InterPro" id="IPR012338">
    <property type="entry name" value="Beta-lactam/transpept-like"/>
</dbReference>
<comment type="caution">
    <text evidence="3">The sequence shown here is derived from an EMBL/GenBank/DDBJ whole genome shotgun (WGS) entry which is preliminary data.</text>
</comment>
<name>A0A0R1WM42_9LACO</name>
<protein>
    <submittedName>
        <fullName evidence="3">Beta-lactamase family protein</fullName>
    </submittedName>
</protein>
<dbReference type="InterPro" id="IPR050789">
    <property type="entry name" value="Diverse_Enzym_Activities"/>
</dbReference>
<proteinExistence type="predicted"/>
<keyword evidence="1" id="KW-0378">Hydrolase</keyword>
<dbReference type="SUPFAM" id="SSF56601">
    <property type="entry name" value="beta-lactamase/transpeptidase-like"/>
    <property type="match status" value="1"/>
</dbReference>
<keyword evidence="4" id="KW-1185">Reference proteome</keyword>
<reference evidence="3 4" key="1">
    <citation type="journal article" date="2015" name="Genome Announc.">
        <title>Expanding the biotechnology potential of lactobacilli through comparative genomics of 213 strains and associated genera.</title>
        <authorList>
            <person name="Sun Z."/>
            <person name="Harris H.M."/>
            <person name="McCann A."/>
            <person name="Guo C."/>
            <person name="Argimon S."/>
            <person name="Zhang W."/>
            <person name="Yang X."/>
            <person name="Jeffery I.B."/>
            <person name="Cooney J.C."/>
            <person name="Kagawa T.F."/>
            <person name="Liu W."/>
            <person name="Song Y."/>
            <person name="Salvetti E."/>
            <person name="Wrobel A."/>
            <person name="Rasinkangas P."/>
            <person name="Parkhill J."/>
            <person name="Rea M.C."/>
            <person name="O'Sullivan O."/>
            <person name="Ritari J."/>
            <person name="Douillard F.P."/>
            <person name="Paul Ross R."/>
            <person name="Yang R."/>
            <person name="Briner A.E."/>
            <person name="Felis G.E."/>
            <person name="de Vos W.M."/>
            <person name="Barrangou R."/>
            <person name="Klaenhammer T.R."/>
            <person name="Caufield P.W."/>
            <person name="Cui Y."/>
            <person name="Zhang H."/>
            <person name="O'Toole P.W."/>
        </authorList>
    </citation>
    <scope>NUCLEOTIDE SEQUENCE [LARGE SCALE GENOMIC DNA]</scope>
    <source>
        <strain evidence="3 4">DSM 18933</strain>
    </source>
</reference>
<dbReference type="Gene3D" id="3.40.710.10">
    <property type="entry name" value="DD-peptidase/beta-lactamase superfamily"/>
    <property type="match status" value="1"/>
</dbReference>
<dbReference type="PANTHER" id="PTHR43283">
    <property type="entry name" value="BETA-LACTAMASE-RELATED"/>
    <property type="match status" value="1"/>
</dbReference>
<organism evidence="3 4">
    <name type="scientific">Ligilactobacillus hayakitensis DSM 18933 = JCM 14209</name>
    <dbReference type="NCBI Taxonomy" id="1423755"/>
    <lineage>
        <taxon>Bacteria</taxon>
        <taxon>Bacillati</taxon>
        <taxon>Bacillota</taxon>
        <taxon>Bacilli</taxon>
        <taxon>Lactobacillales</taxon>
        <taxon>Lactobacillaceae</taxon>
        <taxon>Ligilactobacillus</taxon>
    </lineage>
</organism>